<keyword evidence="3" id="KW-1185">Reference proteome</keyword>
<organism evidence="2 3">
    <name type="scientific">Actinomycetospora aurantiaca</name>
    <dbReference type="NCBI Taxonomy" id="3129233"/>
    <lineage>
        <taxon>Bacteria</taxon>
        <taxon>Bacillati</taxon>
        <taxon>Actinomycetota</taxon>
        <taxon>Actinomycetes</taxon>
        <taxon>Pseudonocardiales</taxon>
        <taxon>Pseudonocardiaceae</taxon>
        <taxon>Actinomycetospora</taxon>
    </lineage>
</organism>
<accession>A0ABU8MQM2</accession>
<name>A0ABU8MQM2_9PSEU</name>
<gene>
    <name evidence="2" type="ORF">WCD74_16895</name>
</gene>
<dbReference type="Gene3D" id="3.40.50.1000">
    <property type="entry name" value="HAD superfamily/HAD-like"/>
    <property type="match status" value="1"/>
</dbReference>
<sequence length="146" mass="16590">MDDREEVLLCDVDGTLALRADRSPFPGPHGELRAGEDVPNVPVVRVLDDLRRSTPHVVFLSGRTEAARVPTEWWLHAHALGGREWPELHLRAVGDTRADDVVKRELYERHVADRYVVRLVLDDRDRVVGMWRALGLTVLQVADGRF</sequence>
<dbReference type="RefSeq" id="WP_337696036.1">
    <property type="nucleotide sequence ID" value="NZ_JBBEGN010000008.1"/>
</dbReference>
<dbReference type="SUPFAM" id="SSF56784">
    <property type="entry name" value="HAD-like"/>
    <property type="match status" value="1"/>
</dbReference>
<dbReference type="InterPro" id="IPR056782">
    <property type="entry name" value="HAD_PNKP"/>
</dbReference>
<dbReference type="InterPro" id="IPR023214">
    <property type="entry name" value="HAD_sf"/>
</dbReference>
<proteinExistence type="predicted"/>
<feature type="domain" description="Polynucleotide kinase PNKP phosphatase" evidence="1">
    <location>
        <begin position="6"/>
        <end position="146"/>
    </location>
</feature>
<evidence type="ECO:0000313" key="2">
    <source>
        <dbReference type="EMBL" id="MEJ2869457.1"/>
    </source>
</evidence>
<dbReference type="EMBL" id="JBBEGN010000008">
    <property type="protein sequence ID" value="MEJ2869457.1"/>
    <property type="molecule type" value="Genomic_DNA"/>
</dbReference>
<evidence type="ECO:0000259" key="1">
    <source>
        <dbReference type="Pfam" id="PF25109"/>
    </source>
</evidence>
<reference evidence="2 3" key="1">
    <citation type="submission" date="2024-03" db="EMBL/GenBank/DDBJ databases">
        <title>Actinomycetospora sp. OC33-EN08, a novel actinomycete isolated from wild orchid (Aerides multiflora).</title>
        <authorList>
            <person name="Suriyachadkun C."/>
        </authorList>
    </citation>
    <scope>NUCLEOTIDE SEQUENCE [LARGE SCALE GENOMIC DNA]</scope>
    <source>
        <strain evidence="2 3">OC33-EN08</strain>
    </source>
</reference>
<dbReference type="Pfam" id="PF25109">
    <property type="entry name" value="HAD_PNKP"/>
    <property type="match status" value="1"/>
</dbReference>
<comment type="caution">
    <text evidence="2">The sequence shown here is derived from an EMBL/GenBank/DDBJ whole genome shotgun (WGS) entry which is preliminary data.</text>
</comment>
<dbReference type="Proteomes" id="UP001385809">
    <property type="component" value="Unassembled WGS sequence"/>
</dbReference>
<dbReference type="InterPro" id="IPR036412">
    <property type="entry name" value="HAD-like_sf"/>
</dbReference>
<evidence type="ECO:0000313" key="3">
    <source>
        <dbReference type="Proteomes" id="UP001385809"/>
    </source>
</evidence>
<protein>
    <recommendedName>
        <fullName evidence="1">Polynucleotide kinase PNKP phosphatase domain-containing protein</fullName>
    </recommendedName>
</protein>